<evidence type="ECO:0000313" key="2">
    <source>
        <dbReference type="WBParaSite" id="MBELARI_LOCUS14711"/>
    </source>
</evidence>
<protein>
    <submittedName>
        <fullName evidence="2">Uncharacterized protein</fullName>
    </submittedName>
</protein>
<dbReference type="AlphaFoldDB" id="A0AAF3EL28"/>
<proteinExistence type="predicted"/>
<dbReference type="Proteomes" id="UP000887575">
    <property type="component" value="Unassembled WGS sequence"/>
</dbReference>
<sequence length="124" mass="14867">MAFANYSYEMKIMKPEYTDTFMKFKEVYETYSTKRQLEEEARMRELAVHHHLGLMVQRYHHHRYLKLPALGSTSTWLQRETLSALGSFKKLVISRKQGKCSPFHFTSTRILVRINFFEKRPSLM</sequence>
<reference evidence="2" key="1">
    <citation type="submission" date="2024-02" db="UniProtKB">
        <authorList>
            <consortium name="WormBaseParasite"/>
        </authorList>
    </citation>
    <scope>IDENTIFICATION</scope>
</reference>
<organism evidence="1 2">
    <name type="scientific">Mesorhabditis belari</name>
    <dbReference type="NCBI Taxonomy" id="2138241"/>
    <lineage>
        <taxon>Eukaryota</taxon>
        <taxon>Metazoa</taxon>
        <taxon>Ecdysozoa</taxon>
        <taxon>Nematoda</taxon>
        <taxon>Chromadorea</taxon>
        <taxon>Rhabditida</taxon>
        <taxon>Rhabditina</taxon>
        <taxon>Rhabditomorpha</taxon>
        <taxon>Rhabditoidea</taxon>
        <taxon>Rhabditidae</taxon>
        <taxon>Mesorhabditinae</taxon>
        <taxon>Mesorhabditis</taxon>
    </lineage>
</organism>
<keyword evidence="1" id="KW-1185">Reference proteome</keyword>
<evidence type="ECO:0000313" key="1">
    <source>
        <dbReference type="Proteomes" id="UP000887575"/>
    </source>
</evidence>
<accession>A0AAF3EL28</accession>
<dbReference type="WBParaSite" id="MBELARI_LOCUS14711">
    <property type="protein sequence ID" value="MBELARI_LOCUS14711"/>
    <property type="gene ID" value="MBELARI_LOCUS14711"/>
</dbReference>
<name>A0AAF3EL28_9BILA</name>